<dbReference type="GO" id="GO:0008270">
    <property type="term" value="F:zinc ion binding"/>
    <property type="evidence" value="ECO:0007669"/>
    <property type="project" value="TreeGrafter"/>
</dbReference>
<dbReference type="PANTHER" id="PTHR13204:SF1">
    <property type="entry name" value="ESTER HYDROLASE C11ORF54"/>
    <property type="match status" value="1"/>
</dbReference>
<dbReference type="OrthoDB" id="5119241at2759"/>
<evidence type="ECO:0000256" key="2">
    <source>
        <dbReference type="ARBA" id="ARBA00011245"/>
    </source>
</evidence>
<gene>
    <name evidence="8" type="ORF">F5X68DRAFT_235036</name>
</gene>
<name>A0A9P8V587_9PEZI</name>
<dbReference type="AlphaFoldDB" id="A0A9P8V587"/>
<keyword evidence="6" id="KW-0539">Nucleus</keyword>
<dbReference type="InterPro" id="IPR015021">
    <property type="entry name" value="C11orf54_DUF1907"/>
</dbReference>
<dbReference type="GO" id="GO:0005634">
    <property type="term" value="C:nucleus"/>
    <property type="evidence" value="ECO:0007669"/>
    <property type="project" value="UniProtKB-SubCell"/>
</dbReference>
<keyword evidence="3" id="KW-0479">Metal-binding</keyword>
<accession>A0A9P8V587</accession>
<protein>
    <recommendedName>
        <fullName evidence="7">DUF1907 domain-containing protein</fullName>
    </recommendedName>
</protein>
<dbReference type="EMBL" id="JAGSXJ010000023">
    <property type="protein sequence ID" value="KAH6676860.1"/>
    <property type="molecule type" value="Genomic_DNA"/>
</dbReference>
<evidence type="ECO:0000256" key="1">
    <source>
        <dbReference type="ARBA" id="ARBA00004123"/>
    </source>
</evidence>
<evidence type="ECO:0000256" key="4">
    <source>
        <dbReference type="ARBA" id="ARBA00022801"/>
    </source>
</evidence>
<comment type="subcellular location">
    <subcellularLocation>
        <location evidence="1">Nucleus</location>
    </subcellularLocation>
</comment>
<evidence type="ECO:0000259" key="7">
    <source>
        <dbReference type="SMART" id="SM01168"/>
    </source>
</evidence>
<comment type="subunit">
    <text evidence="2">Monomer.</text>
</comment>
<dbReference type="SMART" id="SM01168">
    <property type="entry name" value="DUF1907"/>
    <property type="match status" value="1"/>
</dbReference>
<comment type="caution">
    <text evidence="8">The sequence shown here is derived from an EMBL/GenBank/DDBJ whole genome shotgun (WGS) entry which is preliminary data.</text>
</comment>
<evidence type="ECO:0000313" key="9">
    <source>
        <dbReference type="Proteomes" id="UP000770015"/>
    </source>
</evidence>
<keyword evidence="9" id="KW-1185">Reference proteome</keyword>
<dbReference type="CDD" id="cd17298">
    <property type="entry name" value="DUF1907"/>
    <property type="match status" value="1"/>
</dbReference>
<evidence type="ECO:0000256" key="3">
    <source>
        <dbReference type="ARBA" id="ARBA00022723"/>
    </source>
</evidence>
<keyword evidence="5" id="KW-0862">Zinc</keyword>
<dbReference type="PANTHER" id="PTHR13204">
    <property type="entry name" value="PTD012 PROTEIN"/>
    <property type="match status" value="1"/>
</dbReference>
<dbReference type="Proteomes" id="UP000770015">
    <property type="component" value="Unassembled WGS sequence"/>
</dbReference>
<dbReference type="SUPFAM" id="SSF117856">
    <property type="entry name" value="AF0104/ALDC/Ptd012-like"/>
    <property type="match status" value="1"/>
</dbReference>
<feature type="domain" description="DUF1907" evidence="7">
    <location>
        <begin position="19"/>
        <end position="308"/>
    </location>
</feature>
<reference evidence="8" key="1">
    <citation type="journal article" date="2021" name="Nat. Commun.">
        <title>Genetic determinants of endophytism in the Arabidopsis root mycobiome.</title>
        <authorList>
            <person name="Mesny F."/>
            <person name="Miyauchi S."/>
            <person name="Thiergart T."/>
            <person name="Pickel B."/>
            <person name="Atanasova L."/>
            <person name="Karlsson M."/>
            <person name="Huettel B."/>
            <person name="Barry K.W."/>
            <person name="Haridas S."/>
            <person name="Chen C."/>
            <person name="Bauer D."/>
            <person name="Andreopoulos W."/>
            <person name="Pangilinan J."/>
            <person name="LaButti K."/>
            <person name="Riley R."/>
            <person name="Lipzen A."/>
            <person name="Clum A."/>
            <person name="Drula E."/>
            <person name="Henrissat B."/>
            <person name="Kohler A."/>
            <person name="Grigoriev I.V."/>
            <person name="Martin F.M."/>
            <person name="Hacquard S."/>
        </authorList>
    </citation>
    <scope>NUCLEOTIDE SEQUENCE</scope>
    <source>
        <strain evidence="8">MPI-SDFR-AT-0117</strain>
    </source>
</reference>
<evidence type="ECO:0000256" key="5">
    <source>
        <dbReference type="ARBA" id="ARBA00022833"/>
    </source>
</evidence>
<organism evidence="8 9">
    <name type="scientific">Plectosphaerella plurivora</name>
    <dbReference type="NCBI Taxonomy" id="936078"/>
    <lineage>
        <taxon>Eukaryota</taxon>
        <taxon>Fungi</taxon>
        <taxon>Dikarya</taxon>
        <taxon>Ascomycota</taxon>
        <taxon>Pezizomycotina</taxon>
        <taxon>Sordariomycetes</taxon>
        <taxon>Hypocreomycetidae</taxon>
        <taxon>Glomerellales</taxon>
        <taxon>Plectosphaerellaceae</taxon>
        <taxon>Plectosphaerella</taxon>
    </lineage>
</organism>
<evidence type="ECO:0000256" key="6">
    <source>
        <dbReference type="ARBA" id="ARBA00023242"/>
    </source>
</evidence>
<proteinExistence type="predicted"/>
<sequence length="321" mass="35344">MRTQKYQLAPPSLEELASAITAPLEANYKHSSVSVVTCPDLRQAPFHLATEGLSGDEKAADVGGQPFLYPTPQVDAVWSMIDIAKAMEMDPEKGSIVGAGAGPFKVTGSNCELAPSFCWHHGFENTVNATRYASIDRESGSAVINKSPCLDCALMINLFGSRGERGSVIKVTARGRRGSQKSFTEAIRKALGDVYGEQIISLGGVFLIRGGKTHYHVMQDFPPQEELPFRDFKHLNDWLTYHDFDGPIVCMTLLHSADPGKKLGLRMEHSHGYDPSGRQAGGHYHGDLDGEDVEYEGYFNTANILYRIEQPQITLEHDLHH</sequence>
<dbReference type="Pfam" id="PF08925">
    <property type="entry name" value="DUF1907"/>
    <property type="match status" value="1"/>
</dbReference>
<keyword evidence="4" id="KW-0378">Hydrolase</keyword>
<evidence type="ECO:0000313" key="8">
    <source>
        <dbReference type="EMBL" id="KAH6676860.1"/>
    </source>
</evidence>
<dbReference type="GO" id="GO:0016788">
    <property type="term" value="F:hydrolase activity, acting on ester bonds"/>
    <property type="evidence" value="ECO:0007669"/>
    <property type="project" value="TreeGrafter"/>
</dbReference>